<comment type="caution">
    <text evidence="2">The sequence shown here is derived from an EMBL/GenBank/DDBJ whole genome shotgun (WGS) entry which is preliminary data.</text>
</comment>
<protein>
    <submittedName>
        <fullName evidence="2">Uncharacterized protein</fullName>
    </submittedName>
</protein>
<accession>A0A2S9H4F8</accession>
<feature type="transmembrane region" description="Helical" evidence="1">
    <location>
        <begin position="89"/>
        <end position="108"/>
    </location>
</feature>
<keyword evidence="1" id="KW-0472">Membrane</keyword>
<dbReference type="EMBL" id="PUGF01000001">
    <property type="protein sequence ID" value="PRC94823.1"/>
    <property type="molecule type" value="Genomic_DNA"/>
</dbReference>
<proteinExistence type="predicted"/>
<dbReference type="RefSeq" id="WP_133166832.1">
    <property type="nucleotide sequence ID" value="NZ_PUGF01000001.1"/>
</dbReference>
<name>A0A2S9H4F8_9BURK</name>
<sequence>MGLENLTGKLMKSLITPFVPSKIGSIVLDAPKKAISDSIAAKIKLEATMRAYQILAGAHRSLINTILWQNALLLFSILPVYFLHSAIPFYIAYACVATYTTITFAQSWPQLMNCLKTRSLLIPIKSAVLQAIKAELCQLQFVERKVVEYLGPDLEELSSDIARQLLPDIRSALINMGLTLIMAFVAFRLTAIPMLEHRAL</sequence>
<dbReference type="Proteomes" id="UP000237839">
    <property type="component" value="Unassembled WGS sequence"/>
</dbReference>
<feature type="transmembrane region" description="Helical" evidence="1">
    <location>
        <begin position="62"/>
        <end position="83"/>
    </location>
</feature>
<evidence type="ECO:0000256" key="1">
    <source>
        <dbReference type="SAM" id="Phobius"/>
    </source>
</evidence>
<reference evidence="2 3" key="1">
    <citation type="submission" date="2018-02" db="EMBL/GenBank/DDBJ databases">
        <title>Solimicrobium silvestre gen. nov., sp. nov., isolated from alpine forest soil.</title>
        <authorList>
            <person name="Margesin R."/>
            <person name="Albuquerque L."/>
            <person name="Zhang D.-C."/>
            <person name="Froufe H.J.C."/>
            <person name="Severino R."/>
            <person name="Roxo I."/>
            <person name="Egas C."/>
            <person name="Da Costa M.S."/>
        </authorList>
    </citation>
    <scope>NUCLEOTIDE SEQUENCE [LARGE SCALE GENOMIC DNA]</scope>
    <source>
        <strain evidence="2 3">S20-91</strain>
    </source>
</reference>
<keyword evidence="3" id="KW-1185">Reference proteome</keyword>
<organism evidence="2 3">
    <name type="scientific">Solimicrobium silvestre</name>
    <dbReference type="NCBI Taxonomy" id="2099400"/>
    <lineage>
        <taxon>Bacteria</taxon>
        <taxon>Pseudomonadati</taxon>
        <taxon>Pseudomonadota</taxon>
        <taxon>Betaproteobacteria</taxon>
        <taxon>Burkholderiales</taxon>
        <taxon>Oxalobacteraceae</taxon>
        <taxon>Solimicrobium</taxon>
    </lineage>
</organism>
<feature type="transmembrane region" description="Helical" evidence="1">
    <location>
        <begin position="173"/>
        <end position="195"/>
    </location>
</feature>
<evidence type="ECO:0000313" key="2">
    <source>
        <dbReference type="EMBL" id="PRC94823.1"/>
    </source>
</evidence>
<evidence type="ECO:0000313" key="3">
    <source>
        <dbReference type="Proteomes" id="UP000237839"/>
    </source>
</evidence>
<gene>
    <name evidence="2" type="ORF">S2091_0018</name>
</gene>
<keyword evidence="1" id="KW-0812">Transmembrane</keyword>
<keyword evidence="1" id="KW-1133">Transmembrane helix</keyword>
<dbReference type="AlphaFoldDB" id="A0A2S9H4F8"/>